<organism evidence="1">
    <name type="scientific">marine sediment metagenome</name>
    <dbReference type="NCBI Taxonomy" id="412755"/>
    <lineage>
        <taxon>unclassified sequences</taxon>
        <taxon>metagenomes</taxon>
        <taxon>ecological metagenomes</taxon>
    </lineage>
</organism>
<proteinExistence type="predicted"/>
<dbReference type="EMBL" id="LAZR01002285">
    <property type="protein sequence ID" value="KKN32000.1"/>
    <property type="molecule type" value="Genomic_DNA"/>
</dbReference>
<sequence>MDVKDFTKGEQLYTSGLANMNTKTESTAKRIARALGSITKVALGVGVSAGAALVGLGAVFLKLAADAAPVPAIAQSFVALGGSIEAMRKGSLGLITDVELMKSFNVAASLVSRDFAQKLPDAMLALGKVAASTGQDMGFLLNSLTTGVGRLSPMILDNLAIQVSLTDAYEDFASANGLVATELSKTEQQAALMAQVMAKLNANTADLPDIAGNASTQLGSMSVMFKNLKTDMGVAFLPVLQAVLEPLIALSRWILPSIVFEVKRLAAFLLRTVVPSFTAVIKTAIRFLSVWLEGRGFLAATTELLRRLIPEETIANAMRLASAIETTFARIRVAITSAMAVIRAVVSNVGGRVSAGRSWLVDALGLAPDMLQQIRTAFSSLVARLRAGFAEVKRVVLGVFQEFSTGGLRGGFKTALAKVLEVAPTILAFRQKLITKLFEVGRTLLTALGDMFPSIKPLIDEFLIPILNIGERVVSTFTQMKTDVRRVLLSMLGLVKEPLEEIGRTFMSVMGNILRIVERVWPSVLATIQRVVPAALTIISGIMPIVRAVGNVLETVLGDAIPFVLDLFAEMAEFIADKMPQIQRVITKALDVIKIVWSAVWPILQKVVGVAWGAIQKMITTVINVVEGVIDVFLSALEGDWEATWDGVKEILATWVTDILDLVEGVVNDIAKALGVKNFDIGKIVKEWIGIGKDMIDGLLKGVNDTLGGIKGIFDKAIGQLPKWARNILGATSPSRVFAELGIDMMIGLGKGIDEGQAQVIKKLTKAIGRIVNAFSQLLEIQREFGLEGGGLPDIGNFLDQFEAAIVAVLERLDSIIERIGEKRIKKIRKSAKRLREILDAVMIDLSKIATATLPDLGRWRDQVIDVTRAVLEVLGHLAFEFGTQAIEDAAEWAGAVSDLVSIVGSAVDALAALTEFKAVANLPKLAETFANQLLTIVSKFTLVRQQYGITFTDDVNAWWASAKTIIDVVTGGVQALAAMTELKIVTNMGLVAGIFADQLLMLVREFKRAKDRYGLEFAEDASDWWANVQSIIGIISGGVEALAAMLELKIVTNMQLVAGIFADQLITLVDEFKKVKDRFKIDFAEDASAWWSTAQSVIGIVKPGIEALASMLDFARVENIAGKARDFADDLASVVSELARVAMGFVSVGEDGAVSGLEAAERFGAAAATIVGAVGPGISALAGLMDFTQVEDIAARARDFADDLAIVVTELARVATTFITVGEDGALSGLEAGERFATAATAIVGMVEPGIKALAALMGFTRVQGIAQKAADFGADLAIVVRELADVASEFVVIGEDGSASGLEAAERFASAAGKIVGFIEPAIKALAALGTLTATENLTGKIALFRRQIGEVLTAIQAIGESFARGGGRAQFPGAGRGGDAPGTSGLEAAELFASAVATISTGIKGAIDLIDGFMTYKGRVIAGGLATFAQNMLQLRILLIEQADAMETAVPAAQRFGAALAIISAAIKAGLDLLVGLPTVGTGLLAGLGARIRDALAEVTAAFTSETSSAAAAAYAYGFTVGRGASFGFRDGFASIPTPTFTVGAPAGGTGGSDTPPRGATTVNITISGTTINSGIDAATFNASVTQAVKEAIR</sequence>
<dbReference type="PANTHER" id="PTHR37813:SF1">
    <property type="entry name" value="FELS-2 PROPHAGE PROTEIN"/>
    <property type="match status" value="1"/>
</dbReference>
<dbReference type="PANTHER" id="PTHR37813">
    <property type="entry name" value="FELS-2 PROPHAGE PROTEIN"/>
    <property type="match status" value="1"/>
</dbReference>
<evidence type="ECO:0008006" key="2">
    <source>
        <dbReference type="Google" id="ProtNLM"/>
    </source>
</evidence>
<reference evidence="1" key="1">
    <citation type="journal article" date="2015" name="Nature">
        <title>Complex archaea that bridge the gap between prokaryotes and eukaryotes.</title>
        <authorList>
            <person name="Spang A."/>
            <person name="Saw J.H."/>
            <person name="Jorgensen S.L."/>
            <person name="Zaremba-Niedzwiedzka K."/>
            <person name="Martijn J."/>
            <person name="Lind A.E."/>
            <person name="van Eijk R."/>
            <person name="Schleper C."/>
            <person name="Guy L."/>
            <person name="Ettema T.J."/>
        </authorList>
    </citation>
    <scope>NUCLEOTIDE SEQUENCE</scope>
</reference>
<dbReference type="SUPFAM" id="SSF48371">
    <property type="entry name" value="ARM repeat"/>
    <property type="match status" value="1"/>
</dbReference>
<accession>A0A0F9PJK0</accession>
<protein>
    <recommendedName>
        <fullName evidence="2">Phage tail tape measure protein domain-containing protein</fullName>
    </recommendedName>
</protein>
<evidence type="ECO:0000313" key="1">
    <source>
        <dbReference type="EMBL" id="KKN32000.1"/>
    </source>
</evidence>
<dbReference type="InterPro" id="IPR016024">
    <property type="entry name" value="ARM-type_fold"/>
</dbReference>
<comment type="caution">
    <text evidence="1">The sequence shown here is derived from an EMBL/GenBank/DDBJ whole genome shotgun (WGS) entry which is preliminary data.</text>
</comment>
<name>A0A0F9PJK0_9ZZZZ</name>
<gene>
    <name evidence="1" type="ORF">LCGC14_0818360</name>
</gene>